<name>A0AAD8B9Q5_BIOPF</name>
<dbReference type="AlphaFoldDB" id="A0AAD8B9Q5"/>
<dbReference type="Proteomes" id="UP001233172">
    <property type="component" value="Unassembled WGS sequence"/>
</dbReference>
<reference evidence="1" key="1">
    <citation type="journal article" date="2023" name="PLoS Negl. Trop. Dis.">
        <title>A genome sequence for Biomphalaria pfeifferi, the major vector snail for the human-infecting parasite Schistosoma mansoni.</title>
        <authorList>
            <person name="Bu L."/>
            <person name="Lu L."/>
            <person name="Laidemitt M.R."/>
            <person name="Zhang S.M."/>
            <person name="Mutuku M."/>
            <person name="Mkoji G."/>
            <person name="Steinauer M."/>
            <person name="Loker E.S."/>
        </authorList>
    </citation>
    <scope>NUCLEOTIDE SEQUENCE</scope>
    <source>
        <strain evidence="1">KasaAsao</strain>
    </source>
</reference>
<keyword evidence="2" id="KW-1185">Reference proteome</keyword>
<accession>A0AAD8B9Q5</accession>
<protein>
    <submittedName>
        <fullName evidence="1">Uncharacterized protein</fullName>
    </submittedName>
</protein>
<proteinExistence type="predicted"/>
<comment type="caution">
    <text evidence="1">The sequence shown here is derived from an EMBL/GenBank/DDBJ whole genome shotgun (WGS) entry which is preliminary data.</text>
</comment>
<evidence type="ECO:0000313" key="2">
    <source>
        <dbReference type="Proteomes" id="UP001233172"/>
    </source>
</evidence>
<dbReference type="EMBL" id="JASAOG010000120">
    <property type="protein sequence ID" value="KAK0049929.1"/>
    <property type="molecule type" value="Genomic_DNA"/>
</dbReference>
<gene>
    <name evidence="1" type="ORF">Bpfe_020661</name>
</gene>
<reference evidence="1" key="2">
    <citation type="submission" date="2023-04" db="EMBL/GenBank/DDBJ databases">
        <authorList>
            <person name="Bu L."/>
            <person name="Lu L."/>
            <person name="Laidemitt M.R."/>
            <person name="Zhang S.M."/>
            <person name="Mutuku M."/>
            <person name="Mkoji G."/>
            <person name="Steinauer M."/>
            <person name="Loker E.S."/>
        </authorList>
    </citation>
    <scope>NUCLEOTIDE SEQUENCE</scope>
    <source>
        <strain evidence="1">KasaAsao</strain>
        <tissue evidence="1">Whole Snail</tissue>
    </source>
</reference>
<organism evidence="1 2">
    <name type="scientific">Biomphalaria pfeifferi</name>
    <name type="common">Bloodfluke planorb</name>
    <name type="synonym">Freshwater snail</name>
    <dbReference type="NCBI Taxonomy" id="112525"/>
    <lineage>
        <taxon>Eukaryota</taxon>
        <taxon>Metazoa</taxon>
        <taxon>Spiralia</taxon>
        <taxon>Lophotrochozoa</taxon>
        <taxon>Mollusca</taxon>
        <taxon>Gastropoda</taxon>
        <taxon>Heterobranchia</taxon>
        <taxon>Euthyneura</taxon>
        <taxon>Panpulmonata</taxon>
        <taxon>Hygrophila</taxon>
        <taxon>Lymnaeoidea</taxon>
        <taxon>Planorbidae</taxon>
        <taxon>Biomphalaria</taxon>
    </lineage>
</organism>
<evidence type="ECO:0000313" key="1">
    <source>
        <dbReference type="EMBL" id="KAK0049929.1"/>
    </source>
</evidence>
<sequence length="132" mass="15060">MYNICLLIDRRTRLCNALIYLRYLRSAKVNILVQTTLSSLWLDSCSSENIGTKLHGTREAKTIVTDAMKRPERETHYSNAIPTSYCPLKVITLNVRGAWKLAVTMSAPMQSKWCVGKETCQQQLFSTRPPHL</sequence>